<gene>
    <name evidence="2" type="ORF">Sradi_3655800</name>
</gene>
<feature type="region of interest" description="Disordered" evidence="1">
    <location>
        <begin position="83"/>
        <end position="112"/>
    </location>
</feature>
<protein>
    <submittedName>
        <fullName evidence="2">Uncharacterized protein</fullName>
    </submittedName>
</protein>
<dbReference type="EMBL" id="JACGWJ010000015">
    <property type="protein sequence ID" value="KAL0367657.1"/>
    <property type="molecule type" value="Genomic_DNA"/>
</dbReference>
<accession>A0AAW2QIH1</accession>
<organism evidence="2">
    <name type="scientific">Sesamum radiatum</name>
    <name type="common">Black benniseed</name>
    <dbReference type="NCBI Taxonomy" id="300843"/>
    <lineage>
        <taxon>Eukaryota</taxon>
        <taxon>Viridiplantae</taxon>
        <taxon>Streptophyta</taxon>
        <taxon>Embryophyta</taxon>
        <taxon>Tracheophyta</taxon>
        <taxon>Spermatophyta</taxon>
        <taxon>Magnoliopsida</taxon>
        <taxon>eudicotyledons</taxon>
        <taxon>Gunneridae</taxon>
        <taxon>Pentapetalae</taxon>
        <taxon>asterids</taxon>
        <taxon>lamiids</taxon>
        <taxon>Lamiales</taxon>
        <taxon>Pedaliaceae</taxon>
        <taxon>Sesamum</taxon>
    </lineage>
</organism>
<proteinExistence type="predicted"/>
<dbReference type="AlphaFoldDB" id="A0AAW2QIH1"/>
<comment type="caution">
    <text evidence="2">The sequence shown here is derived from an EMBL/GenBank/DDBJ whole genome shotgun (WGS) entry which is preliminary data.</text>
</comment>
<dbReference type="PANTHER" id="PTHR47374:SF6">
    <property type="entry name" value="ENDOSOME ANTIGEN-LIKE PROTEIN, PUTATIVE (DUF3444)-RELATED"/>
    <property type="match status" value="1"/>
</dbReference>
<reference evidence="2" key="2">
    <citation type="journal article" date="2024" name="Plant">
        <title>Genomic evolution and insights into agronomic trait innovations of Sesamum species.</title>
        <authorList>
            <person name="Miao H."/>
            <person name="Wang L."/>
            <person name="Qu L."/>
            <person name="Liu H."/>
            <person name="Sun Y."/>
            <person name="Le M."/>
            <person name="Wang Q."/>
            <person name="Wei S."/>
            <person name="Zheng Y."/>
            <person name="Lin W."/>
            <person name="Duan Y."/>
            <person name="Cao H."/>
            <person name="Xiong S."/>
            <person name="Wang X."/>
            <person name="Wei L."/>
            <person name="Li C."/>
            <person name="Ma Q."/>
            <person name="Ju M."/>
            <person name="Zhao R."/>
            <person name="Li G."/>
            <person name="Mu C."/>
            <person name="Tian Q."/>
            <person name="Mei H."/>
            <person name="Zhang T."/>
            <person name="Gao T."/>
            <person name="Zhang H."/>
        </authorList>
    </citation>
    <scope>NUCLEOTIDE SEQUENCE</scope>
    <source>
        <strain evidence="2">G02</strain>
    </source>
</reference>
<reference evidence="2" key="1">
    <citation type="submission" date="2020-06" db="EMBL/GenBank/DDBJ databases">
        <authorList>
            <person name="Li T."/>
            <person name="Hu X."/>
            <person name="Zhang T."/>
            <person name="Song X."/>
            <person name="Zhang H."/>
            <person name="Dai N."/>
            <person name="Sheng W."/>
            <person name="Hou X."/>
            <person name="Wei L."/>
        </authorList>
    </citation>
    <scope>NUCLEOTIDE SEQUENCE</scope>
    <source>
        <strain evidence="2">G02</strain>
        <tissue evidence="2">Leaf</tissue>
    </source>
</reference>
<sequence length="112" mass="12365">MEPCNEEEAIRAKHAALENGKRRFQGSPEICCQSTGLYPDLDSVMQMILVCNVHCSAAEVVCEDEMDWYKILDVDATADEASIRVQQTGSRPPPGQKQVSRSCRRLPVDPGG</sequence>
<evidence type="ECO:0000256" key="1">
    <source>
        <dbReference type="SAM" id="MobiDB-lite"/>
    </source>
</evidence>
<name>A0AAW2QIH1_SESRA</name>
<dbReference type="PANTHER" id="PTHR47374">
    <property type="entry name" value="ENDOSOME ANTIGEN-LIKE PROTEIN, PUTATIVE (DUF3444)-RELATED"/>
    <property type="match status" value="1"/>
</dbReference>
<evidence type="ECO:0000313" key="2">
    <source>
        <dbReference type="EMBL" id="KAL0367657.1"/>
    </source>
</evidence>